<dbReference type="InterPro" id="IPR001590">
    <property type="entry name" value="Peptidase_M12B"/>
</dbReference>
<dbReference type="PANTHER" id="PTHR11905">
    <property type="entry name" value="ADAM A DISINTEGRIN AND METALLOPROTEASE DOMAIN"/>
    <property type="match status" value="1"/>
</dbReference>
<dbReference type="Pfam" id="PF13688">
    <property type="entry name" value="Reprolysin_5"/>
    <property type="match status" value="1"/>
</dbReference>
<dbReference type="PROSITE" id="PS50215">
    <property type="entry name" value="ADAM_MEPRO"/>
    <property type="match status" value="1"/>
</dbReference>
<dbReference type="RefSeq" id="WP_194122772.1">
    <property type="nucleotide sequence ID" value="NZ_JACYGY010000001.1"/>
</dbReference>
<evidence type="ECO:0000259" key="1">
    <source>
        <dbReference type="PROSITE" id="PS50215"/>
    </source>
</evidence>
<dbReference type="NCBIfam" id="TIGR04183">
    <property type="entry name" value="Por_Secre_tail"/>
    <property type="match status" value="1"/>
</dbReference>
<evidence type="ECO:0000313" key="2">
    <source>
        <dbReference type="EMBL" id="MBE9464733.1"/>
    </source>
</evidence>
<keyword evidence="3" id="KW-1185">Reference proteome</keyword>
<dbReference type="Pfam" id="PF18962">
    <property type="entry name" value="Por_Secre_tail"/>
    <property type="match status" value="1"/>
</dbReference>
<comment type="caution">
    <text evidence="2">The sequence shown here is derived from an EMBL/GenBank/DDBJ whole genome shotgun (WGS) entry which is preliminary data.</text>
</comment>
<organism evidence="2 3">
    <name type="scientific">Dyadobacter subterraneus</name>
    <dbReference type="NCBI Taxonomy" id="2773304"/>
    <lineage>
        <taxon>Bacteria</taxon>
        <taxon>Pseudomonadati</taxon>
        <taxon>Bacteroidota</taxon>
        <taxon>Cytophagia</taxon>
        <taxon>Cytophagales</taxon>
        <taxon>Spirosomataceae</taxon>
        <taxon>Dyadobacter</taxon>
    </lineage>
</organism>
<reference evidence="3" key="1">
    <citation type="submission" date="2023-07" db="EMBL/GenBank/DDBJ databases">
        <title>Dyadobacter sp. nov 'subterranea' isolated from contaminted grondwater.</title>
        <authorList>
            <person name="Szabo I."/>
            <person name="Al-Omari J."/>
            <person name="Szerdahelyi S.G."/>
            <person name="Rado J."/>
        </authorList>
    </citation>
    <scope>NUCLEOTIDE SEQUENCE [LARGE SCALE GENOMIC DNA]</scope>
    <source>
        <strain evidence="3">UP-52</strain>
    </source>
</reference>
<dbReference type="InterPro" id="IPR024079">
    <property type="entry name" value="MetalloPept_cat_dom_sf"/>
</dbReference>
<dbReference type="PANTHER" id="PTHR11905:SF159">
    <property type="entry name" value="ADAM METALLOPROTEASE"/>
    <property type="match status" value="1"/>
</dbReference>
<proteinExistence type="predicted"/>
<feature type="domain" description="Peptidase M12B" evidence="1">
    <location>
        <begin position="205"/>
        <end position="398"/>
    </location>
</feature>
<dbReference type="Gene3D" id="3.40.390.10">
    <property type="entry name" value="Collagenase (Catalytic Domain)"/>
    <property type="match status" value="1"/>
</dbReference>
<protein>
    <submittedName>
        <fullName evidence="2">T9SS type A sorting domain-containing protein</fullName>
    </submittedName>
</protein>
<name>A0ABR9WH77_9BACT</name>
<dbReference type="SUPFAM" id="SSF55486">
    <property type="entry name" value="Metalloproteases ('zincins'), catalytic domain"/>
    <property type="match status" value="1"/>
</dbReference>
<dbReference type="Proteomes" id="UP000634134">
    <property type="component" value="Unassembled WGS sequence"/>
</dbReference>
<sequence>MKNLFILSVVLFQTVQAQNIAPITAPARISQTEVVKLDGFAKSLNVVNLEPASLNSFVKRNPLQAKKFQLAVSKDLTLDLTIQQNEIRSAGYKASITTENGEIVDSSMTAVNTYSGYANNDPNQFVRLYIDNEQIKGIISDGKNGFYAIEPLSTITKSNLSDNRYVVYNTKDVKSTATGCGIEESVSQVVSKAQSSAREAATVSAQCRILEVATDADFEYYKNHRDNTNARILNDMNIVAGIFFNTFNIKILVTYQHVYATANDPYTSTNPAKLLTEFTSYWNKNHTNVKRDVAHLFTSKFLEGFTLGIAHKGVIGKTPSMAYSLTYGTTNEYLTTAHELGHNFNASHPTDAASGCSEKAPSLMCSSLDDAPMFSEFSKSEINAWIAGNENSLLTSDYNFEILGDSSVCSTTTFRANLFGTSVSWSSSNSTLLSINPTTGVAKRIGTENGLVTITAVIDVCSTPVTVTKEVYVGIPEITFSASAPNTNGVVTAIMTEVPYATYNWYLDGNLAFSGINNVEDINSGNCGTAHFVQATIKNACGTTPMSNKVSFSWQCTQSGLSVYPNPARDVINLDYSSNSNKEVQPKQIVLYNERSDVVRTISNPSTLTANSSKTQVDVSSLPRGTYYLYVMPNAGSKEKADVKRILLQ</sequence>
<gene>
    <name evidence="2" type="ORF">IEE83_22850</name>
</gene>
<dbReference type="InterPro" id="IPR026444">
    <property type="entry name" value="Secre_tail"/>
</dbReference>
<dbReference type="EMBL" id="JACYGY010000001">
    <property type="protein sequence ID" value="MBE9464733.1"/>
    <property type="molecule type" value="Genomic_DNA"/>
</dbReference>
<accession>A0ABR9WH77</accession>
<evidence type="ECO:0000313" key="3">
    <source>
        <dbReference type="Proteomes" id="UP000634134"/>
    </source>
</evidence>